<dbReference type="EMBL" id="LT607411">
    <property type="protein sequence ID" value="SCF13269.1"/>
    <property type="molecule type" value="Genomic_DNA"/>
</dbReference>
<dbReference type="Proteomes" id="UP000198242">
    <property type="component" value="Chromosome I"/>
</dbReference>
<gene>
    <name evidence="1" type="ORF">GA0074695_3698</name>
</gene>
<keyword evidence="2" id="KW-1185">Reference proteome</keyword>
<protein>
    <submittedName>
        <fullName evidence="1">Uncharacterized protein</fullName>
    </submittedName>
</protein>
<dbReference type="OrthoDB" id="3394111at2"/>
<evidence type="ECO:0000313" key="2">
    <source>
        <dbReference type="Proteomes" id="UP000198242"/>
    </source>
</evidence>
<proteinExistence type="predicted"/>
<reference evidence="2" key="1">
    <citation type="submission" date="2016-06" db="EMBL/GenBank/DDBJ databases">
        <authorList>
            <person name="Varghese N."/>
            <person name="Submissions Spin"/>
        </authorList>
    </citation>
    <scope>NUCLEOTIDE SEQUENCE [LARGE SCALE GENOMIC DNA]</scope>
    <source>
        <strain evidence="2">DSM 43909</strain>
    </source>
</reference>
<evidence type="ECO:0000313" key="1">
    <source>
        <dbReference type="EMBL" id="SCF13269.1"/>
    </source>
</evidence>
<dbReference type="RefSeq" id="WP_089007371.1">
    <property type="nucleotide sequence ID" value="NZ_LT607411.1"/>
</dbReference>
<dbReference type="AlphaFoldDB" id="A0A1C4XXP2"/>
<accession>A0A1C4XXP2</accession>
<sequence length="131" mass="14358">MIADDSDAVTFTFLSMMRAIVRTEKVGEDTLGRTVELARRWGTSAAADAQLAAALRELHGEPVDTDDPRQVADEAISLAADNGLLRERDPRRAAIARFAANARRLRTGEISPAEFDEIMHADDQRHGDPDS</sequence>
<name>A0A1C4XXP2_MICVI</name>
<organism evidence="1 2">
    <name type="scientific">Micromonospora viridifaciens</name>
    <dbReference type="NCBI Taxonomy" id="1881"/>
    <lineage>
        <taxon>Bacteria</taxon>
        <taxon>Bacillati</taxon>
        <taxon>Actinomycetota</taxon>
        <taxon>Actinomycetes</taxon>
        <taxon>Micromonosporales</taxon>
        <taxon>Micromonosporaceae</taxon>
        <taxon>Micromonospora</taxon>
    </lineage>
</organism>